<accession>A0A482VZC2</accession>
<keyword evidence="6" id="KW-1185">Reference proteome</keyword>
<dbReference type="InterPro" id="IPR050541">
    <property type="entry name" value="LRR_TM_domain-containing"/>
</dbReference>
<dbReference type="InterPro" id="IPR003591">
    <property type="entry name" value="Leu-rich_rpt_typical-subtyp"/>
</dbReference>
<organism evidence="5 6">
    <name type="scientific">Asbolus verrucosus</name>
    <name type="common">Desert ironclad beetle</name>
    <dbReference type="NCBI Taxonomy" id="1661398"/>
    <lineage>
        <taxon>Eukaryota</taxon>
        <taxon>Metazoa</taxon>
        <taxon>Ecdysozoa</taxon>
        <taxon>Arthropoda</taxon>
        <taxon>Hexapoda</taxon>
        <taxon>Insecta</taxon>
        <taxon>Pterygota</taxon>
        <taxon>Neoptera</taxon>
        <taxon>Endopterygota</taxon>
        <taxon>Coleoptera</taxon>
        <taxon>Polyphaga</taxon>
        <taxon>Cucujiformia</taxon>
        <taxon>Tenebrionidae</taxon>
        <taxon>Pimeliinae</taxon>
        <taxon>Asbolus</taxon>
    </lineage>
</organism>
<evidence type="ECO:0000256" key="3">
    <source>
        <dbReference type="ARBA" id="ARBA00022737"/>
    </source>
</evidence>
<dbReference type="InterPro" id="IPR032675">
    <property type="entry name" value="LRR_dom_sf"/>
</dbReference>
<sequence>MPSQVIFLVAILIYILSSVQSDSLLFRQGYIKFAKYGKRFLYFNVEHIDNKLLNDNKRLILVKTKSLTVLHSEAVRNLTILQDIIMAKCNIRKVENNAFFNLPNLTSIHLQDNHLREIKQGVFNGLPIKILSLQRNIIKKIDSHAFDDMPNLYKIKMNSNRLKEWDSNWFQNSPKLTELYFRRNKLNYLPPYSFANIEGSHVLNGNLVVDTKIFLSRNKLSKITPASFHNLKKISQLYLDRNNISEIPDEAFRDLEEIDLIYLARNKIHEIKEKAFPKVKKIGFLDLSGNLLKCLPYKLVSIANQTNLEQNNGTCQCVSNYEMRLLQENKSNEITYDHCNI</sequence>
<dbReference type="OrthoDB" id="27267at2759"/>
<dbReference type="PANTHER" id="PTHR24369">
    <property type="entry name" value="ANTIGEN BSP, PUTATIVE-RELATED"/>
    <property type="match status" value="1"/>
</dbReference>
<protein>
    <submittedName>
        <fullName evidence="5">LRR 8 domain containing protein</fullName>
    </submittedName>
</protein>
<name>A0A482VZC2_ASBVE</name>
<feature type="chain" id="PRO_5019798409" evidence="4">
    <location>
        <begin position="22"/>
        <end position="341"/>
    </location>
</feature>
<dbReference type="Proteomes" id="UP000292052">
    <property type="component" value="Unassembled WGS sequence"/>
</dbReference>
<dbReference type="PANTHER" id="PTHR24369:SF210">
    <property type="entry name" value="CHAOPTIN-RELATED"/>
    <property type="match status" value="1"/>
</dbReference>
<evidence type="ECO:0000313" key="5">
    <source>
        <dbReference type="EMBL" id="RZC38086.1"/>
    </source>
</evidence>
<keyword evidence="3" id="KW-0677">Repeat</keyword>
<dbReference type="SUPFAM" id="SSF52058">
    <property type="entry name" value="L domain-like"/>
    <property type="match status" value="1"/>
</dbReference>
<dbReference type="InterPro" id="IPR026906">
    <property type="entry name" value="LRR_5"/>
</dbReference>
<proteinExistence type="predicted"/>
<feature type="signal peptide" evidence="4">
    <location>
        <begin position="1"/>
        <end position="21"/>
    </location>
</feature>
<dbReference type="Pfam" id="PF13306">
    <property type="entry name" value="LRR_5"/>
    <property type="match status" value="1"/>
</dbReference>
<dbReference type="GO" id="GO:0005886">
    <property type="term" value="C:plasma membrane"/>
    <property type="evidence" value="ECO:0007669"/>
    <property type="project" value="TreeGrafter"/>
</dbReference>
<gene>
    <name evidence="5" type="ORF">BDFB_012615</name>
</gene>
<keyword evidence="2 4" id="KW-0732">Signal</keyword>
<dbReference type="STRING" id="1661398.A0A482VZC2"/>
<evidence type="ECO:0000256" key="1">
    <source>
        <dbReference type="ARBA" id="ARBA00022614"/>
    </source>
</evidence>
<dbReference type="Pfam" id="PF13855">
    <property type="entry name" value="LRR_8"/>
    <property type="match status" value="1"/>
</dbReference>
<evidence type="ECO:0000313" key="6">
    <source>
        <dbReference type="Proteomes" id="UP000292052"/>
    </source>
</evidence>
<dbReference type="InterPro" id="IPR001611">
    <property type="entry name" value="Leu-rich_rpt"/>
</dbReference>
<evidence type="ECO:0000256" key="4">
    <source>
        <dbReference type="SAM" id="SignalP"/>
    </source>
</evidence>
<dbReference type="SMART" id="SM00369">
    <property type="entry name" value="LRR_TYP"/>
    <property type="match status" value="7"/>
</dbReference>
<reference evidence="5 6" key="1">
    <citation type="submission" date="2017-03" db="EMBL/GenBank/DDBJ databases">
        <title>Genome of the blue death feigning beetle - Asbolus verrucosus.</title>
        <authorList>
            <person name="Rider S.D."/>
        </authorList>
    </citation>
    <scope>NUCLEOTIDE SEQUENCE [LARGE SCALE GENOMIC DNA]</scope>
    <source>
        <strain evidence="5">Butters</strain>
        <tissue evidence="5">Head and leg muscle</tissue>
    </source>
</reference>
<comment type="caution">
    <text evidence="5">The sequence shown here is derived from an EMBL/GenBank/DDBJ whole genome shotgun (WGS) entry which is preliminary data.</text>
</comment>
<dbReference type="EMBL" id="QDEB01046524">
    <property type="protein sequence ID" value="RZC38086.1"/>
    <property type="molecule type" value="Genomic_DNA"/>
</dbReference>
<evidence type="ECO:0000256" key="2">
    <source>
        <dbReference type="ARBA" id="ARBA00022729"/>
    </source>
</evidence>
<keyword evidence="1" id="KW-0433">Leucine-rich repeat</keyword>
<dbReference type="Gene3D" id="3.80.10.10">
    <property type="entry name" value="Ribonuclease Inhibitor"/>
    <property type="match status" value="2"/>
</dbReference>
<dbReference type="PROSITE" id="PS51450">
    <property type="entry name" value="LRR"/>
    <property type="match status" value="1"/>
</dbReference>
<dbReference type="AlphaFoldDB" id="A0A482VZC2"/>